<protein>
    <recommendedName>
        <fullName evidence="1">Large polyvalent protein associated domain-containing protein</fullName>
    </recommendedName>
</protein>
<evidence type="ECO:0000313" key="2">
    <source>
        <dbReference type="EMBL" id="MCG4526658.1"/>
    </source>
</evidence>
<dbReference type="RefSeq" id="WP_006876495.1">
    <property type="nucleotide sequence ID" value="NZ_JAKNJB010000008.1"/>
</dbReference>
<keyword evidence="3" id="KW-1185">Reference proteome</keyword>
<dbReference type="EMBL" id="JAKNJB010000008">
    <property type="protein sequence ID" value="MCG4526658.1"/>
    <property type="molecule type" value="Genomic_DNA"/>
</dbReference>
<proteinExistence type="predicted"/>
<gene>
    <name evidence="2" type="ORF">L0P79_06140</name>
</gene>
<sequence>MSIDIWTDSMQHAELFGKPVLFTNWLVQRDTIPQGWHCYDLRGTRKAPNARITLVDQEVGYHAGTVLSPTPLRREGVTSRRVNGTFYLLGEELTLEQFCEEHDLPCPQDIREFVLRPASPDEAGLFYSELEPEKDEALGTIGHVRMDFGHGGREFWHSWWPHNGDRFNIPEFKEVLQRLVDNLRQTGLLKNLGAMDAYCWQHGGAITEDRRSYGYITETENYRFCLRCTPLPGEYQGYLYCYDLRQQQMAQQNRLVGRTTYANGEQQEFTDPPAFLQSIREELPYRDTTGFRCEILTDDPTVKKAVDDILLDFAGEKNPRRTCNYGLTEVGKQALRDAADPSLPHTYAWFVMTDTNTPQEKIRQNLTLEEAIQIYQDSDAGEKRLGVTKDGIVTVDIVHAQDGEQRFFEDHQKLASFQNDPVIADAIEALHQKLDSPEAGIMMGSI</sequence>
<name>A0ABS9M793_9FIRM</name>
<comment type="caution">
    <text evidence="2">The sequence shown here is derived from an EMBL/GenBank/DDBJ whole genome shotgun (WGS) entry which is preliminary data.</text>
</comment>
<dbReference type="InterPro" id="IPR040809">
    <property type="entry name" value="LPD28"/>
</dbReference>
<feature type="domain" description="Large polyvalent protein associated" evidence="1">
    <location>
        <begin position="7"/>
        <end position="100"/>
    </location>
</feature>
<evidence type="ECO:0000313" key="3">
    <source>
        <dbReference type="Proteomes" id="UP001200313"/>
    </source>
</evidence>
<organism evidence="2 3">
    <name type="scientific">Intestinimonas massiliensis</name>
    <name type="common">ex Afouda et al. 2020</name>
    <dbReference type="NCBI Taxonomy" id="1673721"/>
    <lineage>
        <taxon>Bacteria</taxon>
        <taxon>Bacillati</taxon>
        <taxon>Bacillota</taxon>
        <taxon>Clostridia</taxon>
        <taxon>Eubacteriales</taxon>
        <taxon>Intestinimonas</taxon>
    </lineage>
</organism>
<dbReference type="Proteomes" id="UP001200313">
    <property type="component" value="Unassembled WGS sequence"/>
</dbReference>
<accession>A0ABS9M793</accession>
<evidence type="ECO:0000259" key="1">
    <source>
        <dbReference type="Pfam" id="PF18843"/>
    </source>
</evidence>
<reference evidence="2 3" key="1">
    <citation type="submission" date="2022-01" db="EMBL/GenBank/DDBJ databases">
        <title>Collection of gut derived symbiotic bacterial strains cultured from healthy donors.</title>
        <authorList>
            <person name="Lin H."/>
            <person name="Kohout C."/>
            <person name="Waligurski E."/>
            <person name="Pamer E.G."/>
        </authorList>
    </citation>
    <scope>NUCLEOTIDE SEQUENCE [LARGE SCALE GENOMIC DNA]</scope>
    <source>
        <strain evidence="2 3">DFI.3.7</strain>
    </source>
</reference>
<dbReference type="Pfam" id="PF18843">
    <property type="entry name" value="LPD28"/>
    <property type="match status" value="1"/>
</dbReference>